<protein>
    <submittedName>
        <fullName evidence="2">Glutathione S-transferase family protein</fullName>
    </submittedName>
</protein>
<evidence type="ECO:0000259" key="1">
    <source>
        <dbReference type="PROSITE" id="PS50405"/>
    </source>
</evidence>
<name>A0ABX0KC63_9PROT</name>
<reference evidence="2 3" key="1">
    <citation type="journal article" date="2020" name="Int. J. Syst. Evol. Microbiol.">
        <title>Novel acetic acid bacteria from cider fermentations: Acetobacter conturbans sp. nov. and Acetobacter fallax sp. nov.</title>
        <authorList>
            <person name="Sombolestani A.S."/>
            <person name="Cleenwerck I."/>
            <person name="Cnockaert M."/>
            <person name="Borremans W."/>
            <person name="Wieme A.D."/>
            <person name="De Vuyst L."/>
            <person name="Vandamme P."/>
        </authorList>
    </citation>
    <scope>NUCLEOTIDE SEQUENCE [LARGE SCALE GENOMIC DNA]</scope>
    <source>
        <strain evidence="2 3">LMG 1637</strain>
    </source>
</reference>
<gene>
    <name evidence="2" type="ORF">GOB84_13610</name>
</gene>
<dbReference type="PROSITE" id="PS50405">
    <property type="entry name" value="GST_CTER"/>
    <property type="match status" value="1"/>
</dbReference>
<dbReference type="PANTHER" id="PTHR44051:SF2">
    <property type="entry name" value="HYPOTHETICAL GLUTATHIONE S-TRANSFERASE LIKE PROTEIN"/>
    <property type="match status" value="1"/>
</dbReference>
<dbReference type="Gene3D" id="3.40.30.10">
    <property type="entry name" value="Glutaredoxin"/>
    <property type="match status" value="1"/>
</dbReference>
<dbReference type="InterPro" id="IPR010987">
    <property type="entry name" value="Glutathione-S-Trfase_C-like"/>
</dbReference>
<feature type="domain" description="GST C-terminal" evidence="1">
    <location>
        <begin position="95"/>
        <end position="215"/>
    </location>
</feature>
<dbReference type="EMBL" id="WOSW01000032">
    <property type="protein sequence ID" value="NHO33575.1"/>
    <property type="molecule type" value="Genomic_DNA"/>
</dbReference>
<evidence type="ECO:0000313" key="3">
    <source>
        <dbReference type="Proteomes" id="UP000615326"/>
    </source>
</evidence>
<accession>A0ABX0KC63</accession>
<proteinExistence type="predicted"/>
<comment type="caution">
    <text evidence="2">The sequence shown here is derived from an EMBL/GenBank/DDBJ whole genome shotgun (WGS) entry which is preliminary data.</text>
</comment>
<organism evidence="2 3">
    <name type="scientific">Acetobacter fallax</name>
    <dbReference type="NCBI Taxonomy" id="1737473"/>
    <lineage>
        <taxon>Bacteria</taxon>
        <taxon>Pseudomonadati</taxon>
        <taxon>Pseudomonadota</taxon>
        <taxon>Alphaproteobacteria</taxon>
        <taxon>Acetobacterales</taxon>
        <taxon>Acetobacteraceae</taxon>
        <taxon>Acetobacter</taxon>
    </lineage>
</organism>
<sequence length="215" mass="23403">MSDLILLDDELDEDCYRARLAASLMGVPVLLRAVDVIPGNEQDTLSFRALSPSGHLPALTGATDPADALPAICGAEAILLTFAALSADKAWQPSTPMETGAVAHWMTFASRDLRPAMRLRRKAMFGGDGDDCAWLSATHDAFRIMEDHMVLRRISGHGWFAGEAPTLADIALFPSFALCRDAGTEQDAYPTLRRWMRRVKTLPGFIAMPGIPDYG</sequence>
<evidence type="ECO:0000313" key="2">
    <source>
        <dbReference type="EMBL" id="NHO33575.1"/>
    </source>
</evidence>
<keyword evidence="3" id="KW-1185">Reference proteome</keyword>
<dbReference type="RefSeq" id="WP_173578087.1">
    <property type="nucleotide sequence ID" value="NZ_WOSW01000032.1"/>
</dbReference>
<dbReference type="PANTHER" id="PTHR44051">
    <property type="entry name" value="GLUTATHIONE S-TRANSFERASE-RELATED"/>
    <property type="match status" value="1"/>
</dbReference>
<dbReference type="InterPro" id="IPR036282">
    <property type="entry name" value="Glutathione-S-Trfase_C_sf"/>
</dbReference>
<dbReference type="Proteomes" id="UP000615326">
    <property type="component" value="Unassembled WGS sequence"/>
</dbReference>
<dbReference type="Gene3D" id="1.20.1050.10">
    <property type="match status" value="1"/>
</dbReference>
<dbReference type="SUPFAM" id="SSF47616">
    <property type="entry name" value="GST C-terminal domain-like"/>
    <property type="match status" value="1"/>
</dbReference>
<dbReference type="Pfam" id="PF13410">
    <property type="entry name" value="GST_C_2"/>
    <property type="match status" value="1"/>
</dbReference>